<dbReference type="EMBL" id="JACBZS010000001">
    <property type="protein sequence ID" value="NYI72367.1"/>
    <property type="molecule type" value="Genomic_DNA"/>
</dbReference>
<dbReference type="Proteomes" id="UP000527616">
    <property type="component" value="Unassembled WGS sequence"/>
</dbReference>
<name>A0A7Z0IMA1_9ACTN</name>
<comment type="caution">
    <text evidence="1">The sequence shown here is derived from an EMBL/GenBank/DDBJ whole genome shotgun (WGS) entry which is preliminary data.</text>
</comment>
<gene>
    <name evidence="1" type="ORF">GGQ54_002927</name>
</gene>
<protein>
    <submittedName>
        <fullName evidence="1">DNA gyrase/topoisomerase IV subunit A</fullName>
    </submittedName>
</protein>
<evidence type="ECO:0000313" key="1">
    <source>
        <dbReference type="EMBL" id="NYI72367.1"/>
    </source>
</evidence>
<proteinExistence type="predicted"/>
<sequence length="59" mass="6998">MSDTLTGTEQQAVDETRRKIAELRAESQRRLAEERRNPKVVKRRRENLLRRYQESLTAG</sequence>
<accession>A0A7Z0IMA1</accession>
<dbReference type="RefSeq" id="WP_179446041.1">
    <property type="nucleotide sequence ID" value="NZ_JACBZS010000001.1"/>
</dbReference>
<evidence type="ECO:0000313" key="2">
    <source>
        <dbReference type="Proteomes" id="UP000527616"/>
    </source>
</evidence>
<reference evidence="1 2" key="1">
    <citation type="submission" date="2020-07" db="EMBL/GenBank/DDBJ databases">
        <title>Sequencing the genomes of 1000 actinobacteria strains.</title>
        <authorList>
            <person name="Klenk H.-P."/>
        </authorList>
    </citation>
    <scope>NUCLEOTIDE SEQUENCE [LARGE SCALE GENOMIC DNA]</scope>
    <source>
        <strain evidence="1 2">DSM 103164</strain>
    </source>
</reference>
<dbReference type="GO" id="GO:0016853">
    <property type="term" value="F:isomerase activity"/>
    <property type="evidence" value="ECO:0007669"/>
    <property type="project" value="UniProtKB-KW"/>
</dbReference>
<organism evidence="1 2">
    <name type="scientific">Naumannella cuiyingiana</name>
    <dbReference type="NCBI Taxonomy" id="1347891"/>
    <lineage>
        <taxon>Bacteria</taxon>
        <taxon>Bacillati</taxon>
        <taxon>Actinomycetota</taxon>
        <taxon>Actinomycetes</taxon>
        <taxon>Propionibacteriales</taxon>
        <taxon>Propionibacteriaceae</taxon>
        <taxon>Naumannella</taxon>
    </lineage>
</organism>
<dbReference type="AlphaFoldDB" id="A0A7Z0IMA1"/>
<keyword evidence="2" id="KW-1185">Reference proteome</keyword>
<keyword evidence="1" id="KW-0413">Isomerase</keyword>